<evidence type="ECO:0000313" key="5">
    <source>
        <dbReference type="Proteomes" id="UP000660680"/>
    </source>
</evidence>
<dbReference type="Proteomes" id="UP000660680">
    <property type="component" value="Unassembled WGS sequence"/>
</dbReference>
<dbReference type="PANTHER" id="PTHR35526:SF3">
    <property type="entry name" value="ANTI-SIGMA-F FACTOR RSBW"/>
    <property type="match status" value="1"/>
</dbReference>
<dbReference type="AlphaFoldDB" id="A0A918GFL2"/>
<comment type="caution">
    <text evidence="4">The sequence shown here is derived from an EMBL/GenBank/DDBJ whole genome shotgun (WGS) entry which is preliminary data.</text>
</comment>
<feature type="domain" description="Histidine kinase/HSP90-like ATPase" evidence="3">
    <location>
        <begin position="37"/>
        <end position="151"/>
    </location>
</feature>
<dbReference type="SUPFAM" id="SSF55874">
    <property type="entry name" value="ATPase domain of HSP90 chaperone/DNA topoisomerase II/histidine kinase"/>
    <property type="match status" value="1"/>
</dbReference>
<keyword evidence="1" id="KW-0418">Kinase</keyword>
<dbReference type="RefSeq" id="WP_189211121.1">
    <property type="nucleotide sequence ID" value="NZ_BMRB01000002.1"/>
</dbReference>
<evidence type="ECO:0000313" key="4">
    <source>
        <dbReference type="EMBL" id="GGS34565.1"/>
    </source>
</evidence>
<dbReference type="Gene3D" id="3.30.565.10">
    <property type="entry name" value="Histidine kinase-like ATPase, C-terminal domain"/>
    <property type="match status" value="1"/>
</dbReference>
<accession>A0A918GFL2</accession>
<keyword evidence="1" id="KW-0808">Transferase</keyword>
<evidence type="ECO:0000259" key="3">
    <source>
        <dbReference type="Pfam" id="PF13581"/>
    </source>
</evidence>
<dbReference type="PANTHER" id="PTHR35526">
    <property type="entry name" value="ANTI-SIGMA-F FACTOR RSBW-RELATED"/>
    <property type="match status" value="1"/>
</dbReference>
<dbReference type="InterPro" id="IPR050267">
    <property type="entry name" value="Anti-sigma-factor_SerPK"/>
</dbReference>
<dbReference type="CDD" id="cd16936">
    <property type="entry name" value="HATPase_RsbW-like"/>
    <property type="match status" value="1"/>
</dbReference>
<name>A0A918GFL2_9PSEU</name>
<reference evidence="4" key="2">
    <citation type="submission" date="2020-09" db="EMBL/GenBank/DDBJ databases">
        <authorList>
            <person name="Sun Q."/>
            <person name="Ohkuma M."/>
        </authorList>
    </citation>
    <scope>NUCLEOTIDE SEQUENCE</scope>
    <source>
        <strain evidence="4">JCM 3276</strain>
    </source>
</reference>
<dbReference type="EMBL" id="BMRB01000002">
    <property type="protein sequence ID" value="GGS34565.1"/>
    <property type="molecule type" value="Genomic_DNA"/>
</dbReference>
<evidence type="ECO:0000256" key="2">
    <source>
        <dbReference type="SAM" id="MobiDB-lite"/>
    </source>
</evidence>
<gene>
    <name evidence="4" type="ORF">GCM10010171_31270</name>
</gene>
<protein>
    <recommendedName>
        <fullName evidence="3">Histidine kinase/HSP90-like ATPase domain-containing protein</fullName>
    </recommendedName>
</protein>
<evidence type="ECO:0000256" key="1">
    <source>
        <dbReference type="ARBA" id="ARBA00022527"/>
    </source>
</evidence>
<proteinExistence type="predicted"/>
<keyword evidence="1" id="KW-0723">Serine/threonine-protein kinase</keyword>
<dbReference type="GO" id="GO:0004674">
    <property type="term" value="F:protein serine/threonine kinase activity"/>
    <property type="evidence" value="ECO:0007669"/>
    <property type="project" value="UniProtKB-KW"/>
</dbReference>
<keyword evidence="5" id="KW-1185">Reference proteome</keyword>
<sequence length="162" mass="17975">MPPSSDQDRRQAGARSEADAEPELRFTLPVDWVSPSLARERLRSWLRRQRWSPAQIDDLVLVVNEAVTNSIEHGYGLSAERARPPSAVQITCRVLTDPSGDRQVELVVRDQGRWRPPTEPGNRGKGLGLMRACSEHMTIDHDETGTTVTIVSRPIPPPLAPG</sequence>
<dbReference type="InterPro" id="IPR003594">
    <property type="entry name" value="HATPase_dom"/>
</dbReference>
<reference evidence="4" key="1">
    <citation type="journal article" date="2014" name="Int. J. Syst. Evol. Microbiol.">
        <title>Complete genome sequence of Corynebacterium casei LMG S-19264T (=DSM 44701T), isolated from a smear-ripened cheese.</title>
        <authorList>
            <consortium name="US DOE Joint Genome Institute (JGI-PGF)"/>
            <person name="Walter F."/>
            <person name="Albersmeier A."/>
            <person name="Kalinowski J."/>
            <person name="Ruckert C."/>
        </authorList>
    </citation>
    <scope>NUCLEOTIDE SEQUENCE</scope>
    <source>
        <strain evidence="4">JCM 3276</strain>
    </source>
</reference>
<dbReference type="Pfam" id="PF13581">
    <property type="entry name" value="HATPase_c_2"/>
    <property type="match status" value="1"/>
</dbReference>
<feature type="region of interest" description="Disordered" evidence="2">
    <location>
        <begin position="1"/>
        <end position="22"/>
    </location>
</feature>
<dbReference type="InterPro" id="IPR036890">
    <property type="entry name" value="HATPase_C_sf"/>
</dbReference>
<organism evidence="4 5">
    <name type="scientific">Actinokineospora fastidiosa</name>
    <dbReference type="NCBI Taxonomy" id="1816"/>
    <lineage>
        <taxon>Bacteria</taxon>
        <taxon>Bacillati</taxon>
        <taxon>Actinomycetota</taxon>
        <taxon>Actinomycetes</taxon>
        <taxon>Pseudonocardiales</taxon>
        <taxon>Pseudonocardiaceae</taxon>
        <taxon>Actinokineospora</taxon>
    </lineage>
</organism>